<dbReference type="AlphaFoldDB" id="G9ABS6"/>
<evidence type="ECO:0000313" key="2">
    <source>
        <dbReference type="Proteomes" id="UP000007735"/>
    </source>
</evidence>
<dbReference type="KEGG" id="sfh:SFHH103_04014"/>
<organism evidence="1 2">
    <name type="scientific">Sinorhizobium fredii (strain HH103)</name>
    <dbReference type="NCBI Taxonomy" id="1117943"/>
    <lineage>
        <taxon>Bacteria</taxon>
        <taxon>Pseudomonadati</taxon>
        <taxon>Pseudomonadota</taxon>
        <taxon>Alphaproteobacteria</taxon>
        <taxon>Hyphomicrobiales</taxon>
        <taxon>Rhizobiaceae</taxon>
        <taxon>Sinorhizobium/Ensifer group</taxon>
        <taxon>Sinorhizobium</taxon>
    </lineage>
</organism>
<proteinExistence type="predicted"/>
<dbReference type="RefSeq" id="WP_014342010.1">
    <property type="nucleotide sequence ID" value="NC_016836.1"/>
</dbReference>
<dbReference type="HOGENOM" id="CLU_1531322_0_0_5"/>
<dbReference type="EMBL" id="HE616892">
    <property type="protein sequence ID" value="CCE98505.1"/>
    <property type="molecule type" value="Genomic_DNA"/>
</dbReference>
<gene>
    <name evidence="1" type="ordered locus">SFHH103_04014</name>
</gene>
<keyword evidence="1" id="KW-0614">Plasmid</keyword>
<sequence>MTLNFACTGCDPREAVKAFAKIRLNHFGKWATRHRHEATGIYAFENVRDDVPFLTLDPGDDSNVHVHWVVHIPIGYERNFEARLWKWVERCCDGVSDGKAISITHRPSAVMRNYLLAGCDPRWAKMYRATAEPQGIIVGGRRCGTTENLARKRRIERDRADHKIRPLPYHKGLKK</sequence>
<name>G9ABS6_SINF1</name>
<accession>G9ABS6</accession>
<dbReference type="Proteomes" id="UP000007735">
    <property type="component" value="Plasmid pSfHH103b"/>
</dbReference>
<protein>
    <submittedName>
        <fullName evidence="1">Uncharacterized protein</fullName>
    </submittedName>
</protein>
<reference evidence="1 2" key="1">
    <citation type="journal article" date="2012" name="J. Bacteriol.">
        <title>Genome sequence of the soybean symbiont Sinorhizobium fredii HH103.</title>
        <authorList>
            <person name="Weidner S."/>
            <person name="Becker A."/>
            <person name="Bonilla I."/>
            <person name="Jaenicke S."/>
            <person name="Lloret J."/>
            <person name="Margaret I."/>
            <person name="Puhler A."/>
            <person name="Ruiz-Sainz J.E."/>
            <person name="Schneiker-Bekel S."/>
            <person name="Szczepanowski R."/>
            <person name="Vinardell J.M."/>
            <person name="Zehner S."/>
            <person name="Gottfert M."/>
        </authorList>
    </citation>
    <scope>NUCLEOTIDE SEQUENCE [LARGE SCALE GENOMIC DNA]</scope>
    <source>
        <strain evidence="1 2">HH103</strain>
        <plasmid evidence="2">pSfHH103b</plasmid>
    </source>
</reference>
<geneLocation type="plasmid" evidence="1 2">
    <name>pSfHH103b</name>
</geneLocation>
<evidence type="ECO:0000313" key="1">
    <source>
        <dbReference type="EMBL" id="CCE98505.1"/>
    </source>
</evidence>
<dbReference type="PATRIC" id="fig|380.5.peg.4232"/>